<organism evidence="6">
    <name type="scientific">Candidatus Shikimatogenerans sp. AspAUS03</name>
    <dbReference type="NCBI Taxonomy" id="3158563"/>
    <lineage>
        <taxon>Bacteria</taxon>
        <taxon>Pseudomonadati</taxon>
        <taxon>Bacteroidota</taxon>
        <taxon>Flavobacteriia</taxon>
        <taxon>Flavobacteriales</taxon>
        <taxon>Candidatus Shikimatogenerans</taxon>
    </lineage>
</organism>
<name>A0AAU7QSM8_9FLAO</name>
<evidence type="ECO:0000259" key="5">
    <source>
        <dbReference type="SMART" id="SM01403"/>
    </source>
</evidence>
<sequence length="99" mass="11896">MNKYIKVKIISFNYLFLNKFIKKIYKIVYYNNSHLIGPIYLPTKKKKITILRSPHVHKKSREQYILNMHKRFLLLLNVGNVLDSLNRIKYFSGVKVIIK</sequence>
<proteinExistence type="inferred from homology"/>
<dbReference type="GO" id="GO:1990904">
    <property type="term" value="C:ribonucleoprotein complex"/>
    <property type="evidence" value="ECO:0007669"/>
    <property type="project" value="UniProtKB-KW"/>
</dbReference>
<dbReference type="InterPro" id="IPR018268">
    <property type="entry name" value="Ribosomal_uS10_CS"/>
</dbReference>
<dbReference type="PROSITE" id="PS00361">
    <property type="entry name" value="RIBOSOMAL_S10"/>
    <property type="match status" value="1"/>
</dbReference>
<dbReference type="EMBL" id="CP157897">
    <property type="protein sequence ID" value="XBT18782.1"/>
    <property type="molecule type" value="Genomic_DNA"/>
</dbReference>
<protein>
    <recommendedName>
        <fullName evidence="4">Small ribosomal subunit protein uS10</fullName>
    </recommendedName>
</protein>
<comment type="subunit">
    <text evidence="4">Part of the 30S ribosomal subunit.</text>
</comment>
<dbReference type="AlphaFoldDB" id="A0AAU7QSM8"/>
<dbReference type="InterPro" id="IPR001848">
    <property type="entry name" value="Ribosomal_uS10"/>
</dbReference>
<reference evidence="6" key="1">
    <citation type="submission" date="2024-06" db="EMBL/GenBank/DDBJ databases">
        <title>Diversity, functionality, and evolutionary history of bacterial symbionts in false click beetles (Coleoptera, Throscidae).</title>
        <authorList>
            <person name="Wierz J.C."/>
            <person name="Malm H."/>
            <person name="Kaltenpoth M."/>
            <person name="Engl T."/>
        </authorList>
    </citation>
    <scope>NUCLEOTIDE SEQUENCE</scope>
    <source>
        <strain evidence="6">AspAUS03</strain>
    </source>
</reference>
<keyword evidence="2 4" id="KW-0689">Ribosomal protein</keyword>
<evidence type="ECO:0000256" key="4">
    <source>
        <dbReference type="HAMAP-Rule" id="MF_00508"/>
    </source>
</evidence>
<dbReference type="GO" id="GO:0003735">
    <property type="term" value="F:structural constituent of ribosome"/>
    <property type="evidence" value="ECO:0007669"/>
    <property type="project" value="InterPro"/>
</dbReference>
<dbReference type="GO" id="GO:0000049">
    <property type="term" value="F:tRNA binding"/>
    <property type="evidence" value="ECO:0007669"/>
    <property type="project" value="UniProtKB-UniRule"/>
</dbReference>
<feature type="domain" description="Small ribosomal subunit protein uS10" evidence="5">
    <location>
        <begin position="6"/>
        <end position="99"/>
    </location>
</feature>
<comment type="function">
    <text evidence="4">Involved in the binding of tRNA to the ribosomes.</text>
</comment>
<dbReference type="Gene3D" id="3.30.70.600">
    <property type="entry name" value="Ribosomal protein S10 domain"/>
    <property type="match status" value="1"/>
</dbReference>
<dbReference type="SMART" id="SM01403">
    <property type="entry name" value="Ribosomal_S10"/>
    <property type="match status" value="1"/>
</dbReference>
<evidence type="ECO:0000313" key="6">
    <source>
        <dbReference type="EMBL" id="XBT18782.1"/>
    </source>
</evidence>
<dbReference type="GO" id="GO:0005840">
    <property type="term" value="C:ribosome"/>
    <property type="evidence" value="ECO:0007669"/>
    <property type="project" value="UniProtKB-KW"/>
</dbReference>
<dbReference type="HAMAP" id="MF_00508">
    <property type="entry name" value="Ribosomal_uS10"/>
    <property type="match status" value="1"/>
</dbReference>
<dbReference type="InterPro" id="IPR027486">
    <property type="entry name" value="Ribosomal_uS10_dom"/>
</dbReference>
<evidence type="ECO:0000256" key="2">
    <source>
        <dbReference type="ARBA" id="ARBA00022980"/>
    </source>
</evidence>
<dbReference type="SUPFAM" id="SSF54999">
    <property type="entry name" value="Ribosomal protein S10"/>
    <property type="match status" value="1"/>
</dbReference>
<evidence type="ECO:0000256" key="1">
    <source>
        <dbReference type="ARBA" id="ARBA00007102"/>
    </source>
</evidence>
<accession>A0AAU7QSM8</accession>
<dbReference type="GO" id="GO:0006412">
    <property type="term" value="P:translation"/>
    <property type="evidence" value="ECO:0007669"/>
    <property type="project" value="UniProtKB-UniRule"/>
</dbReference>
<dbReference type="Pfam" id="PF00338">
    <property type="entry name" value="Ribosomal_S10"/>
    <property type="match status" value="1"/>
</dbReference>
<evidence type="ECO:0000256" key="3">
    <source>
        <dbReference type="ARBA" id="ARBA00023274"/>
    </source>
</evidence>
<keyword evidence="3 4" id="KW-0687">Ribonucleoprotein</keyword>
<dbReference type="NCBIfam" id="TIGR01049">
    <property type="entry name" value="rpsJ_bact"/>
    <property type="match status" value="1"/>
</dbReference>
<gene>
    <name evidence="4 6" type="primary">rpsJ</name>
    <name evidence="6" type="ORF">ABPD24_00485</name>
</gene>
<dbReference type="InterPro" id="IPR036838">
    <property type="entry name" value="Ribosomal_uS10_dom_sf"/>
</dbReference>
<comment type="similarity">
    <text evidence="1 4">Belongs to the universal ribosomal protein uS10 family.</text>
</comment>
<dbReference type="PRINTS" id="PR00971">
    <property type="entry name" value="RIBOSOMALS10"/>
</dbReference>
<dbReference type="PANTHER" id="PTHR11700">
    <property type="entry name" value="30S RIBOSOMAL PROTEIN S10 FAMILY MEMBER"/>
    <property type="match status" value="1"/>
</dbReference>